<proteinExistence type="predicted"/>
<keyword evidence="1" id="KW-0812">Transmembrane</keyword>
<evidence type="ECO:0000259" key="3">
    <source>
        <dbReference type="SMART" id="SM00703"/>
    </source>
</evidence>
<feature type="transmembrane region" description="Helical" evidence="1">
    <location>
        <begin position="408"/>
        <end position="428"/>
    </location>
</feature>
<reference evidence="4 5" key="1">
    <citation type="submission" date="2024-08" db="EMBL/GenBank/DDBJ databases">
        <authorList>
            <person name="Will J Nash"/>
            <person name="Angela Man"/>
            <person name="Seanna McTaggart"/>
            <person name="Kendall Baker"/>
            <person name="Tom Barker"/>
            <person name="Leah Catchpole"/>
            <person name="Alex Durrant"/>
            <person name="Karim Gharbi"/>
            <person name="Naomi Irish"/>
            <person name="Gemy Kaithakottil"/>
            <person name="Debby Ku"/>
            <person name="Aaliyah Providence"/>
            <person name="Felix Shaw"/>
            <person name="David Swarbreck"/>
            <person name="Chris Watkins"/>
            <person name="Ann M. McCartney"/>
            <person name="Giulio Formenti"/>
            <person name="Alice Mouton"/>
            <person name="Noel Vella"/>
            <person name="Bjorn M von Reumont"/>
            <person name="Adriana Vella"/>
            <person name="Wilfried Haerty"/>
        </authorList>
    </citation>
    <scope>NUCLEOTIDE SEQUENCE [LARGE SCALE GENOMIC DNA]</scope>
</reference>
<accession>A0ABP1P717</accession>
<feature type="transmembrane region" description="Helical" evidence="1">
    <location>
        <begin position="608"/>
        <end position="632"/>
    </location>
</feature>
<evidence type="ECO:0000256" key="2">
    <source>
        <dbReference type="SAM" id="SignalP"/>
    </source>
</evidence>
<evidence type="ECO:0000313" key="5">
    <source>
        <dbReference type="Proteomes" id="UP001642520"/>
    </source>
</evidence>
<evidence type="ECO:0000313" key="4">
    <source>
        <dbReference type="EMBL" id="CAL7947881.1"/>
    </source>
</evidence>
<feature type="chain" id="PRO_5047435652" description="Nose resistant-to-fluoxetine protein N-terminal domain-containing protein" evidence="2">
    <location>
        <begin position="21"/>
        <end position="713"/>
    </location>
</feature>
<keyword evidence="5" id="KW-1185">Reference proteome</keyword>
<dbReference type="Pfam" id="PF20146">
    <property type="entry name" value="NRF"/>
    <property type="match status" value="1"/>
</dbReference>
<comment type="caution">
    <text evidence="4">The sequence shown here is derived from an EMBL/GenBank/DDBJ whole genome shotgun (WGS) entry which is preliminary data.</text>
</comment>
<evidence type="ECO:0000256" key="1">
    <source>
        <dbReference type="SAM" id="Phobius"/>
    </source>
</evidence>
<dbReference type="EMBL" id="CAXAJV020001296">
    <property type="protein sequence ID" value="CAL7947881.1"/>
    <property type="molecule type" value="Genomic_DNA"/>
</dbReference>
<feature type="transmembrane region" description="Helical" evidence="1">
    <location>
        <begin position="567"/>
        <end position="588"/>
    </location>
</feature>
<feature type="domain" description="Nose resistant-to-fluoxetine protein N-terminal" evidence="3">
    <location>
        <begin position="49"/>
        <end position="194"/>
    </location>
</feature>
<protein>
    <recommendedName>
        <fullName evidence="3">Nose resistant-to-fluoxetine protein N-terminal domain-containing protein</fullName>
    </recommendedName>
</protein>
<dbReference type="Proteomes" id="UP001642520">
    <property type="component" value="Unassembled WGS sequence"/>
</dbReference>
<dbReference type="Pfam" id="PF01757">
    <property type="entry name" value="Acyl_transf_3"/>
    <property type="match status" value="1"/>
</dbReference>
<feature type="transmembrane region" description="Helical" evidence="1">
    <location>
        <begin position="361"/>
        <end position="381"/>
    </location>
</feature>
<keyword evidence="1" id="KW-0472">Membrane</keyword>
<feature type="transmembrane region" description="Helical" evidence="1">
    <location>
        <begin position="321"/>
        <end position="341"/>
    </location>
</feature>
<keyword evidence="2" id="KW-0732">Signal</keyword>
<feature type="signal peptide" evidence="2">
    <location>
        <begin position="1"/>
        <end position="20"/>
    </location>
</feature>
<sequence>MSSLPFFSLLLALLCVPILATRNRVRDPDTMSKVLPAYALTDHLDTLNSSKCSTEMQQFRVAVDREVLWSLRMLDASGLPFFGFMNGNNYWTGSLLDCNFLSANVTPVYSEKNRRNFSLYRNENEEFPPFQLSYFITTLRQDSTLQYHIGVSFEDIVKLGLCLPATCTKDEVATMLNEVLNNETLLIANIYPANYTLIDVSDLKDDHQWLLNGGIITIILILSLLCIITIAGTLYDIIVYQKHLQKKKEFLTYGNNNTAEMNTNVEDRREFEHEETIVPDLKARSQFGRYLLCFSFYTNIQLIFNKDGNSLNISVLHGIKFLGMLWIVMGHTLYFGKYYLANKATVFEMNETFITQIFSNATFSVDTYFFISGYLLSHLFLRDQEKKMMSKNLKSKTIEYLLAIVKRYVRITPAYAVMIMITFLNFTWHSKISIFPDSTELDRCPKYWWRNLLYINNFFKWDEICLEWSWYLSNDMQYFMFGSFLLMLSVTHYNYALGLGIISLSCSIFFNGYMAYSNNYIPTLDEQYELLDEYYMKPWLRIGPYLVGMATAQILRKWNYKLRLSKITLAACWISATLCNCSILFGLVDKRISLGASVLYVALGRPAWGLGMAWLIIACTTNNGGIVNKILSLDVWVPLSRATYCIYLLNPFIILAIFKFSTYPIFSDVLTIGAMSLGLFVSTIICAFILSAFAEVPFIQLLRIIMNSPRRIK</sequence>
<dbReference type="InterPro" id="IPR006621">
    <property type="entry name" value="Nose-resist-to-fluoxetine_N"/>
</dbReference>
<dbReference type="SMART" id="SM00703">
    <property type="entry name" value="NRF"/>
    <property type="match status" value="1"/>
</dbReference>
<dbReference type="PANTHER" id="PTHR11161">
    <property type="entry name" value="O-ACYLTRANSFERASE"/>
    <property type="match status" value="1"/>
</dbReference>
<feature type="transmembrane region" description="Helical" evidence="1">
    <location>
        <begin position="672"/>
        <end position="705"/>
    </location>
</feature>
<name>A0ABP1P717_XYLVO</name>
<dbReference type="InterPro" id="IPR002656">
    <property type="entry name" value="Acyl_transf_3_dom"/>
</dbReference>
<feature type="transmembrane region" description="Helical" evidence="1">
    <location>
        <begin position="644"/>
        <end position="666"/>
    </location>
</feature>
<feature type="transmembrane region" description="Helical" evidence="1">
    <location>
        <begin position="495"/>
        <end position="516"/>
    </location>
</feature>
<gene>
    <name evidence="4" type="ORF">XYLVIOL_LOCUS8564</name>
</gene>
<dbReference type="InterPro" id="IPR052728">
    <property type="entry name" value="O2_lipid_transport_reg"/>
</dbReference>
<dbReference type="PANTHER" id="PTHR11161:SF72">
    <property type="entry name" value="FI21449P1"/>
    <property type="match status" value="1"/>
</dbReference>
<keyword evidence="1" id="KW-1133">Transmembrane helix</keyword>
<feature type="transmembrane region" description="Helical" evidence="1">
    <location>
        <begin position="209"/>
        <end position="238"/>
    </location>
</feature>
<organism evidence="4 5">
    <name type="scientific">Xylocopa violacea</name>
    <name type="common">Violet carpenter bee</name>
    <name type="synonym">Apis violacea</name>
    <dbReference type="NCBI Taxonomy" id="135666"/>
    <lineage>
        <taxon>Eukaryota</taxon>
        <taxon>Metazoa</taxon>
        <taxon>Ecdysozoa</taxon>
        <taxon>Arthropoda</taxon>
        <taxon>Hexapoda</taxon>
        <taxon>Insecta</taxon>
        <taxon>Pterygota</taxon>
        <taxon>Neoptera</taxon>
        <taxon>Endopterygota</taxon>
        <taxon>Hymenoptera</taxon>
        <taxon>Apocrita</taxon>
        <taxon>Aculeata</taxon>
        <taxon>Apoidea</taxon>
        <taxon>Anthophila</taxon>
        <taxon>Apidae</taxon>
        <taxon>Xylocopa</taxon>
        <taxon>Xylocopa</taxon>
    </lineage>
</organism>